<feature type="region of interest" description="Disordered" evidence="1">
    <location>
        <begin position="1"/>
        <end position="139"/>
    </location>
</feature>
<feature type="compositionally biased region" description="Polar residues" evidence="1">
    <location>
        <begin position="44"/>
        <end position="63"/>
    </location>
</feature>
<name>E0VRV8_PEDHC</name>
<proteinExistence type="predicted"/>
<dbReference type="EMBL" id="DS235562">
    <property type="protein sequence ID" value="EEB16114.1"/>
    <property type="molecule type" value="Genomic_DNA"/>
</dbReference>
<dbReference type="GeneID" id="8233997"/>
<reference evidence="2" key="2">
    <citation type="submission" date="2007-04" db="EMBL/GenBank/DDBJ databases">
        <title>The genome of the human body louse.</title>
        <authorList>
            <consortium name="The Human Body Louse Genome Consortium"/>
            <person name="Kirkness E."/>
            <person name="Walenz B."/>
            <person name="Hass B."/>
            <person name="Bruggner R."/>
            <person name="Strausberg R."/>
        </authorList>
    </citation>
    <scope>NUCLEOTIDE SEQUENCE</scope>
    <source>
        <strain evidence="2">USDA</strain>
    </source>
</reference>
<feature type="compositionally biased region" description="Low complexity" evidence="1">
    <location>
        <begin position="11"/>
        <end position="24"/>
    </location>
</feature>
<evidence type="ECO:0000313" key="4">
    <source>
        <dbReference type="Proteomes" id="UP000009046"/>
    </source>
</evidence>
<dbReference type="Proteomes" id="UP000009046">
    <property type="component" value="Unassembled WGS sequence"/>
</dbReference>
<dbReference type="EnsemblMetazoa" id="PHUM405170-RA">
    <property type="protein sequence ID" value="PHUM405170-PA"/>
    <property type="gene ID" value="PHUM405170"/>
</dbReference>
<evidence type="ECO:0000313" key="2">
    <source>
        <dbReference type="EMBL" id="EEB16114.1"/>
    </source>
</evidence>
<dbReference type="RefSeq" id="XP_002428852.1">
    <property type="nucleotide sequence ID" value="XM_002428807.1"/>
</dbReference>
<accession>E0VRV8</accession>
<gene>
    <name evidence="3" type="primary">8233997</name>
    <name evidence="2" type="ORF">Phum_PHUM405170</name>
</gene>
<feature type="compositionally biased region" description="Low complexity" evidence="1">
    <location>
        <begin position="68"/>
        <end position="93"/>
    </location>
</feature>
<dbReference type="CTD" id="8233997"/>
<protein>
    <submittedName>
        <fullName evidence="2 3">Uncharacterized protein</fullName>
    </submittedName>
</protein>
<feature type="compositionally biased region" description="Polar residues" evidence="1">
    <location>
        <begin position="227"/>
        <end position="236"/>
    </location>
</feature>
<dbReference type="AlphaFoldDB" id="E0VRV8"/>
<dbReference type="OrthoDB" id="10064600at2759"/>
<feature type="compositionally biased region" description="Acidic residues" evidence="1">
    <location>
        <begin position="130"/>
        <end position="139"/>
    </location>
</feature>
<evidence type="ECO:0000313" key="3">
    <source>
        <dbReference type="EnsemblMetazoa" id="PHUM405170-PA"/>
    </source>
</evidence>
<dbReference type="EMBL" id="AAZO01004819">
    <property type="status" value="NOT_ANNOTATED_CDS"/>
    <property type="molecule type" value="Genomic_DNA"/>
</dbReference>
<dbReference type="KEGG" id="phu:Phum_PHUM405170"/>
<dbReference type="eggNOG" id="ENOG502RY1E">
    <property type="taxonomic scope" value="Eukaryota"/>
</dbReference>
<dbReference type="VEuPathDB" id="VectorBase:PHUM405170"/>
<feature type="compositionally biased region" description="Basic and acidic residues" evidence="1">
    <location>
        <begin position="1"/>
        <end position="10"/>
    </location>
</feature>
<keyword evidence="4" id="KW-1185">Reference proteome</keyword>
<dbReference type="HOGENOM" id="CLU_461770_0_0_1"/>
<reference evidence="2" key="1">
    <citation type="submission" date="2007-04" db="EMBL/GenBank/DDBJ databases">
        <title>Annotation of Pediculus humanus corporis strain USDA.</title>
        <authorList>
            <person name="Kirkness E."/>
            <person name="Hannick L."/>
            <person name="Hass B."/>
            <person name="Bruggner R."/>
            <person name="Lawson D."/>
            <person name="Bidwell S."/>
            <person name="Joardar V."/>
            <person name="Caler E."/>
            <person name="Walenz B."/>
            <person name="Inman J."/>
            <person name="Schobel S."/>
            <person name="Galinsky K."/>
            <person name="Amedeo P."/>
            <person name="Strausberg R."/>
        </authorList>
    </citation>
    <scope>NUCLEOTIDE SEQUENCE</scope>
    <source>
        <strain evidence="2">USDA</strain>
    </source>
</reference>
<organism>
    <name type="scientific">Pediculus humanus subsp. corporis</name>
    <name type="common">Body louse</name>
    <dbReference type="NCBI Taxonomy" id="121224"/>
    <lineage>
        <taxon>Eukaryota</taxon>
        <taxon>Metazoa</taxon>
        <taxon>Ecdysozoa</taxon>
        <taxon>Arthropoda</taxon>
        <taxon>Hexapoda</taxon>
        <taxon>Insecta</taxon>
        <taxon>Pterygota</taxon>
        <taxon>Neoptera</taxon>
        <taxon>Paraneoptera</taxon>
        <taxon>Psocodea</taxon>
        <taxon>Troctomorpha</taxon>
        <taxon>Phthiraptera</taxon>
        <taxon>Anoplura</taxon>
        <taxon>Pediculidae</taxon>
        <taxon>Pediculus</taxon>
    </lineage>
</organism>
<dbReference type="InParanoid" id="E0VRV8"/>
<sequence>MQEDDAEHKAQTSSNNSSETSFFQGVKPKVSVSNLNGNKKFGDSSKSISNGFTSHNKKTNSVYNGAACSSSMSPSSSTSLPSTSSSVCSKSVSAGKNVVKGRTYSSEEYDTKANDKKRKTGSVLDHENLNENEGEDGLSEDDYCIYTYKGDQFADLPNSFYRVEIGDHEGENQNVEEERDVNEDRRHLRENREGSNPGSSPEMDYLEMDFDPGPSAGQDSGDEVDSFDQNSTSNSPLVDVCMKNNVENQEGDKSDNSPNNISPEPGPSDENHLYCSSFNGSLSSAFNFNRTKETFDSNFPGLSSSEDKTDKYSDTEHNIKDEKLEFMEDSYNLVSSKTFGGRRLVKKYLLTESKDSNIFKKNESVCDYKKSLDSIMLWTEQEAITKQVNLMSSEVSCGATAIINLMLVLKMQLSIEKIKEGISTRLKSDTTSIPQFLISSSFNGAAYENLIKGIQHASNGSLYGKFFQLYPRRDIVLSEWLSHWMRKGAVPIATMNIQRNSSSDNIIINDTRHHQMIFGVNSKGIYLTNPLECVQDEELWNRITSPSVLYIRRQEIISRWSPETDLKPLMCQSDSRWKTMNVLGSQWQSVN</sequence>
<feature type="region of interest" description="Disordered" evidence="1">
    <location>
        <begin position="164"/>
        <end position="273"/>
    </location>
</feature>
<reference evidence="3" key="3">
    <citation type="submission" date="2021-02" db="UniProtKB">
        <authorList>
            <consortium name="EnsemblMetazoa"/>
        </authorList>
    </citation>
    <scope>IDENTIFICATION</scope>
    <source>
        <strain evidence="3">USDA</strain>
    </source>
</reference>
<dbReference type="OMA" id="LHYWISK"/>
<feature type="compositionally biased region" description="Basic and acidic residues" evidence="1">
    <location>
        <begin position="182"/>
        <end position="193"/>
    </location>
</feature>
<evidence type="ECO:0000256" key="1">
    <source>
        <dbReference type="SAM" id="MobiDB-lite"/>
    </source>
</evidence>